<feature type="region of interest" description="Disordered" evidence="8">
    <location>
        <begin position="591"/>
        <end position="610"/>
    </location>
</feature>
<keyword evidence="5" id="KW-0804">Transcription</keyword>
<keyword evidence="6" id="KW-0539">Nucleus</keyword>
<dbReference type="PANTHER" id="PTHR31845">
    <property type="entry name" value="FINGER DOMAIN PROTEIN, PUTATIVE-RELATED"/>
    <property type="match status" value="1"/>
</dbReference>
<keyword evidence="2" id="KW-0862">Zinc</keyword>
<evidence type="ECO:0000256" key="7">
    <source>
        <dbReference type="SAM" id="Coils"/>
    </source>
</evidence>
<dbReference type="InterPro" id="IPR051089">
    <property type="entry name" value="prtT"/>
</dbReference>
<dbReference type="EMBL" id="ML735694">
    <property type="protein sequence ID" value="KAE8422549.1"/>
    <property type="molecule type" value="Genomic_DNA"/>
</dbReference>
<reference evidence="9 10" key="1">
    <citation type="submission" date="2019-04" db="EMBL/GenBank/DDBJ databases">
        <authorList>
            <consortium name="DOE Joint Genome Institute"/>
            <person name="Mondo S."/>
            <person name="Kjaerbolling I."/>
            <person name="Vesth T."/>
            <person name="Frisvad J.C."/>
            <person name="Nybo J.L."/>
            <person name="Theobald S."/>
            <person name="Kildgaard S."/>
            <person name="Isbrandt T."/>
            <person name="Kuo A."/>
            <person name="Sato A."/>
            <person name="Lyhne E.K."/>
            <person name="Kogle M.E."/>
            <person name="Wiebenga A."/>
            <person name="Kun R.S."/>
            <person name="Lubbers R.J."/>
            <person name="Makela M.R."/>
            <person name="Barry K."/>
            <person name="Chovatia M."/>
            <person name="Clum A."/>
            <person name="Daum C."/>
            <person name="Haridas S."/>
            <person name="He G."/>
            <person name="LaButti K."/>
            <person name="Lipzen A."/>
            <person name="Riley R."/>
            <person name="Salamov A."/>
            <person name="Simmons B.A."/>
            <person name="Magnuson J.K."/>
            <person name="Henrissat B."/>
            <person name="Mortensen U.H."/>
            <person name="Larsen T.O."/>
            <person name="Devries R.P."/>
            <person name="Grigoriev I.V."/>
            <person name="Machida M."/>
            <person name="Baker S.E."/>
            <person name="Andersen M.R."/>
            <person name="Cantor M.N."/>
            <person name="Hua S.X."/>
        </authorList>
    </citation>
    <scope>NUCLEOTIDE SEQUENCE [LARGE SCALE GENOMIC DNA]</scope>
    <source>
        <strain evidence="9 10">CBS 117616</strain>
    </source>
</reference>
<keyword evidence="10" id="KW-1185">Reference proteome</keyword>
<evidence type="ECO:0000256" key="6">
    <source>
        <dbReference type="ARBA" id="ARBA00023242"/>
    </source>
</evidence>
<keyword evidence="4" id="KW-0238">DNA-binding</keyword>
<comment type="subcellular location">
    <subcellularLocation>
        <location evidence="1">Nucleus</location>
    </subcellularLocation>
</comment>
<sequence>MSPTNAAMRRKAIETEQESLHRVQAAKGELSQTMLSIMLLHHEARCDAYVNPDRPCTRCVKMKAQCIISDPFRREHKRQRLSELEQETDELRKRLRSSQSVVPQSSPIAMLTAAAEMGVHSTGNEVGLHLTPQSQSPPASYAEPTVPSLVLGPPLPRVEYAPGERASDPTVSRTLSGIEVTGEEIDEIFQLFFEQYAQFLPVLDPLTTPNAYYAQCPFLFWAVIGVACRTYPKNPTLLTALARSITDMALLSLASTSAPWHIIQALLLFLTWPMPKDNTRPELTFPLSGSMLHIAMQNGLHIPMSSHEFTKKRIPAPSEAELVRRSELWARCVIVYQRACSIKGHPPRSVMELEQDFGQREVDVQKLSPPLVVERKCQELVARCSAAVLEIGVRTMSLEQERALDILLRTFENQVTDLEAQTSQAHDRIQTTICRLSIQMLHFFKNQTLSSTGCVQRLLCTACSVIGSVQDLSRTPLDLAAAPLQLYFALLLASVALLRILKGPSLPGLDLERARSRFFIAINLLKQMSVQNNDAAAKTVIVLNQLWNSTRAFRKSDGGDFPTLRIRSRLMLSPVVDAVWWWREEHDPQCRSGVPSQGNAPDGIDSNRDSTGAVVNAPIGLMERQEPVLFGDQFLADFEWALGDDGLFPPTELYGSGWSSLGATI</sequence>
<dbReference type="InterPro" id="IPR036864">
    <property type="entry name" value="Zn2-C6_fun-type_DNA-bd_sf"/>
</dbReference>
<organism evidence="9 10">
    <name type="scientific">Aspergillus pseudocaelatus</name>
    <dbReference type="NCBI Taxonomy" id="1825620"/>
    <lineage>
        <taxon>Eukaryota</taxon>
        <taxon>Fungi</taxon>
        <taxon>Dikarya</taxon>
        <taxon>Ascomycota</taxon>
        <taxon>Pezizomycotina</taxon>
        <taxon>Eurotiomycetes</taxon>
        <taxon>Eurotiomycetidae</taxon>
        <taxon>Eurotiales</taxon>
        <taxon>Aspergillaceae</taxon>
        <taxon>Aspergillus</taxon>
        <taxon>Aspergillus subgen. Circumdati</taxon>
    </lineage>
</organism>
<gene>
    <name evidence="9" type="ORF">BDV36DRAFT_291379</name>
</gene>
<dbReference type="PANTHER" id="PTHR31845:SF21">
    <property type="entry name" value="REGULATORY PROTEIN LEU3"/>
    <property type="match status" value="1"/>
</dbReference>
<dbReference type="Gene3D" id="4.10.240.10">
    <property type="entry name" value="Zn(2)-C6 fungal-type DNA-binding domain"/>
    <property type="match status" value="1"/>
</dbReference>
<dbReference type="CDD" id="cd12148">
    <property type="entry name" value="fungal_TF_MHR"/>
    <property type="match status" value="1"/>
</dbReference>
<name>A0ABQ6WZP6_9EURO</name>
<evidence type="ECO:0000256" key="1">
    <source>
        <dbReference type="ARBA" id="ARBA00004123"/>
    </source>
</evidence>
<evidence type="ECO:0000256" key="8">
    <source>
        <dbReference type="SAM" id="MobiDB-lite"/>
    </source>
</evidence>
<feature type="coiled-coil region" evidence="7">
    <location>
        <begin position="74"/>
        <end position="101"/>
    </location>
</feature>
<dbReference type="Proteomes" id="UP000325395">
    <property type="component" value="Unassembled WGS sequence"/>
</dbReference>
<evidence type="ECO:0000313" key="9">
    <source>
        <dbReference type="EMBL" id="KAE8422549.1"/>
    </source>
</evidence>
<evidence type="ECO:0000313" key="10">
    <source>
        <dbReference type="Proteomes" id="UP000325395"/>
    </source>
</evidence>
<evidence type="ECO:0000256" key="3">
    <source>
        <dbReference type="ARBA" id="ARBA00023015"/>
    </source>
</evidence>
<accession>A0ABQ6WZP6</accession>
<evidence type="ECO:0000256" key="4">
    <source>
        <dbReference type="ARBA" id="ARBA00023125"/>
    </source>
</evidence>
<evidence type="ECO:0000256" key="5">
    <source>
        <dbReference type="ARBA" id="ARBA00023163"/>
    </source>
</evidence>
<protein>
    <submittedName>
        <fullName evidence="9">C6 zinc finger domain protein</fullName>
    </submittedName>
</protein>
<proteinExistence type="predicted"/>
<keyword evidence="3" id="KW-0805">Transcription regulation</keyword>
<evidence type="ECO:0000256" key="2">
    <source>
        <dbReference type="ARBA" id="ARBA00022833"/>
    </source>
</evidence>
<keyword evidence="7" id="KW-0175">Coiled coil</keyword>